<protein>
    <recommendedName>
        <fullName evidence="2 5">Methionyl-tRNA formyltransferase</fullName>
        <ecNumber evidence="2 5">2.1.2.9</ecNumber>
    </recommendedName>
</protein>
<dbReference type="Proteomes" id="UP000748308">
    <property type="component" value="Unassembled WGS sequence"/>
</dbReference>
<dbReference type="CDD" id="cd08646">
    <property type="entry name" value="FMT_core_Met-tRNA-FMT_N"/>
    <property type="match status" value="1"/>
</dbReference>
<dbReference type="SUPFAM" id="SSF50486">
    <property type="entry name" value="FMT C-terminal domain-like"/>
    <property type="match status" value="1"/>
</dbReference>
<feature type="compositionally biased region" description="Low complexity" evidence="6">
    <location>
        <begin position="345"/>
        <end position="357"/>
    </location>
</feature>
<comment type="caution">
    <text evidence="10">The sequence shown here is derived from an EMBL/GenBank/DDBJ whole genome shotgun (WGS) entry which is preliminary data.</text>
</comment>
<dbReference type="EMBL" id="VGIY01000002">
    <property type="protein sequence ID" value="MBM3316253.1"/>
    <property type="molecule type" value="Genomic_DNA"/>
</dbReference>
<sequence length="370" mass="38859">MRLVYMGTPLFAVPALARLCAAGLAPLAVYSQPARPTGRGLQTAQPPVAQKALALGLPLRQPETLQTRAELAFLRELAPDVILTAAYGKIFRPSLLGLPRRGCLNLHPSLLPLHRGLSPIQRAILRGEATTGVTLYRMTGDVDAGPVVAQVETPIGAQETGGQLTQRLALLAAELAVTRLEAWASGELPERPQDEERASFAPRLDRADGRIDWRLPAQQVERLVRAFSAWPGAYTYCRATRVKLIEVEALDEIPRRVPPGTILAGGRGMTPCVAALPGAVALRVVQPENCRPQEGIAFCCGRRLRPGHRLTGEPAPALPLGEGSGPAAGLGAAAAEGPFGRAGTAEPPRGMAGAPAARARRPGGPDAGAG</sequence>
<dbReference type="CDD" id="cd08704">
    <property type="entry name" value="Met_tRNA_FMT_C"/>
    <property type="match status" value="1"/>
</dbReference>
<dbReference type="Pfam" id="PF00551">
    <property type="entry name" value="Formyl_trans_N"/>
    <property type="match status" value="1"/>
</dbReference>
<comment type="catalytic activity">
    <reaction evidence="5">
        <text>L-methionyl-tRNA(fMet) + (6R)-10-formyltetrahydrofolate = N-formyl-L-methionyl-tRNA(fMet) + (6S)-5,6,7,8-tetrahydrofolate + H(+)</text>
        <dbReference type="Rhea" id="RHEA:24380"/>
        <dbReference type="Rhea" id="RHEA-COMP:9952"/>
        <dbReference type="Rhea" id="RHEA-COMP:9953"/>
        <dbReference type="ChEBI" id="CHEBI:15378"/>
        <dbReference type="ChEBI" id="CHEBI:57453"/>
        <dbReference type="ChEBI" id="CHEBI:78530"/>
        <dbReference type="ChEBI" id="CHEBI:78844"/>
        <dbReference type="ChEBI" id="CHEBI:195366"/>
        <dbReference type="EC" id="2.1.2.9"/>
    </reaction>
</comment>
<dbReference type="GO" id="GO:0005829">
    <property type="term" value="C:cytosol"/>
    <property type="evidence" value="ECO:0007669"/>
    <property type="project" value="TreeGrafter"/>
</dbReference>
<feature type="chain" id="PRO_5037888038" description="Methionyl-tRNA formyltransferase" evidence="7">
    <location>
        <begin position="18"/>
        <end position="370"/>
    </location>
</feature>
<dbReference type="InterPro" id="IPR036477">
    <property type="entry name" value="Formyl_transf_N_sf"/>
</dbReference>
<evidence type="ECO:0000259" key="9">
    <source>
        <dbReference type="Pfam" id="PF02911"/>
    </source>
</evidence>
<evidence type="ECO:0000256" key="6">
    <source>
        <dbReference type="SAM" id="MobiDB-lite"/>
    </source>
</evidence>
<keyword evidence="3 5" id="KW-0808">Transferase</keyword>
<dbReference type="Pfam" id="PF02911">
    <property type="entry name" value="Formyl_trans_C"/>
    <property type="match status" value="1"/>
</dbReference>
<feature type="binding site" evidence="5">
    <location>
        <begin position="109"/>
        <end position="112"/>
    </location>
    <ligand>
        <name>(6S)-5,6,7,8-tetrahydrofolate</name>
        <dbReference type="ChEBI" id="CHEBI:57453"/>
    </ligand>
</feature>
<dbReference type="GO" id="GO:0004479">
    <property type="term" value="F:methionyl-tRNA formyltransferase activity"/>
    <property type="evidence" value="ECO:0007669"/>
    <property type="project" value="UniProtKB-UniRule"/>
</dbReference>
<evidence type="ECO:0000256" key="7">
    <source>
        <dbReference type="SAM" id="SignalP"/>
    </source>
</evidence>
<evidence type="ECO:0000256" key="2">
    <source>
        <dbReference type="ARBA" id="ARBA00012261"/>
    </source>
</evidence>
<reference evidence="10" key="1">
    <citation type="submission" date="2019-03" db="EMBL/GenBank/DDBJ databases">
        <title>Lake Tanganyika Metagenome-Assembled Genomes (MAGs).</title>
        <authorList>
            <person name="Tran P."/>
        </authorList>
    </citation>
    <scope>NUCLEOTIDE SEQUENCE</scope>
    <source>
        <strain evidence="10">M_DeepCast_400m_m2_100</strain>
    </source>
</reference>
<dbReference type="InterPro" id="IPR011034">
    <property type="entry name" value="Formyl_transferase-like_C_sf"/>
</dbReference>
<keyword evidence="7" id="KW-0732">Signal</keyword>
<gene>
    <name evidence="5" type="primary">fmt</name>
    <name evidence="10" type="ORF">FJY75_00230</name>
</gene>
<name>A0A937X5K1_UNCEI</name>
<feature type="signal peptide" evidence="7">
    <location>
        <begin position="1"/>
        <end position="17"/>
    </location>
</feature>
<dbReference type="Gene3D" id="3.40.50.12230">
    <property type="match status" value="1"/>
</dbReference>
<dbReference type="InterPro" id="IPR005793">
    <property type="entry name" value="Formyl_trans_C"/>
</dbReference>
<feature type="domain" description="Formyl transferase N-terminal" evidence="8">
    <location>
        <begin position="7"/>
        <end position="177"/>
    </location>
</feature>
<dbReference type="PANTHER" id="PTHR11138:SF5">
    <property type="entry name" value="METHIONYL-TRNA FORMYLTRANSFERASE, MITOCHONDRIAL"/>
    <property type="match status" value="1"/>
</dbReference>
<evidence type="ECO:0000256" key="1">
    <source>
        <dbReference type="ARBA" id="ARBA00010699"/>
    </source>
</evidence>
<accession>A0A937X5K1</accession>
<dbReference type="HAMAP" id="MF_00182">
    <property type="entry name" value="Formyl_trans"/>
    <property type="match status" value="1"/>
</dbReference>
<dbReference type="AlphaFoldDB" id="A0A937X5K1"/>
<evidence type="ECO:0000256" key="3">
    <source>
        <dbReference type="ARBA" id="ARBA00022679"/>
    </source>
</evidence>
<organism evidence="10 11">
    <name type="scientific">Eiseniibacteriota bacterium</name>
    <dbReference type="NCBI Taxonomy" id="2212470"/>
    <lineage>
        <taxon>Bacteria</taxon>
        <taxon>Candidatus Eiseniibacteriota</taxon>
    </lineage>
</organism>
<comment type="similarity">
    <text evidence="1 5">Belongs to the Fmt family.</text>
</comment>
<dbReference type="InterPro" id="IPR044135">
    <property type="entry name" value="Met-tRNA-FMT_C"/>
</dbReference>
<dbReference type="EC" id="2.1.2.9" evidence="2 5"/>
<dbReference type="InterPro" id="IPR005794">
    <property type="entry name" value="Fmt"/>
</dbReference>
<feature type="region of interest" description="Disordered" evidence="6">
    <location>
        <begin position="310"/>
        <end position="370"/>
    </location>
</feature>
<feature type="compositionally biased region" description="Low complexity" evidence="6">
    <location>
        <begin position="329"/>
        <end position="338"/>
    </location>
</feature>
<evidence type="ECO:0000259" key="8">
    <source>
        <dbReference type="Pfam" id="PF00551"/>
    </source>
</evidence>
<evidence type="ECO:0000256" key="5">
    <source>
        <dbReference type="HAMAP-Rule" id="MF_00182"/>
    </source>
</evidence>
<feature type="domain" description="Formyl transferase C-terminal" evidence="9">
    <location>
        <begin position="204"/>
        <end position="302"/>
    </location>
</feature>
<comment type="function">
    <text evidence="5">Attaches a formyl group to the free amino group of methionyl-tRNA(fMet). The formyl group appears to play a dual role in the initiator identity of N-formylmethionyl-tRNA by promoting its recognition by IF2 and preventing the misappropriation of this tRNA by the elongation apparatus.</text>
</comment>
<evidence type="ECO:0000256" key="4">
    <source>
        <dbReference type="ARBA" id="ARBA00022917"/>
    </source>
</evidence>
<proteinExistence type="inferred from homology"/>
<dbReference type="InterPro" id="IPR002376">
    <property type="entry name" value="Formyl_transf_N"/>
</dbReference>
<evidence type="ECO:0000313" key="11">
    <source>
        <dbReference type="Proteomes" id="UP000748308"/>
    </source>
</evidence>
<dbReference type="SUPFAM" id="SSF53328">
    <property type="entry name" value="Formyltransferase"/>
    <property type="match status" value="1"/>
</dbReference>
<dbReference type="InterPro" id="IPR041711">
    <property type="entry name" value="Met-tRNA-FMT_N"/>
</dbReference>
<keyword evidence="4 5" id="KW-0648">Protein biosynthesis</keyword>
<dbReference type="NCBIfam" id="TIGR00460">
    <property type="entry name" value="fmt"/>
    <property type="match status" value="1"/>
</dbReference>
<evidence type="ECO:0000313" key="10">
    <source>
        <dbReference type="EMBL" id="MBM3316253.1"/>
    </source>
</evidence>
<dbReference type="PANTHER" id="PTHR11138">
    <property type="entry name" value="METHIONYL-TRNA FORMYLTRANSFERASE"/>
    <property type="match status" value="1"/>
</dbReference>